<reference evidence="3" key="1">
    <citation type="journal article" date="2015" name="Genome Announc.">
        <title>Draft whole-genome sequence of the biocontrol agent Trichoderma harzianum T6776.</title>
        <authorList>
            <person name="Baroncelli R."/>
            <person name="Piaggeschi G."/>
            <person name="Fiorini L."/>
            <person name="Bertolini E."/>
            <person name="Zapparata A."/>
            <person name="Pe M.E."/>
            <person name="Sarrocco S."/>
            <person name="Vannacci G."/>
        </authorList>
    </citation>
    <scope>NUCLEOTIDE SEQUENCE [LARGE SCALE GENOMIC DNA]</scope>
    <source>
        <strain evidence="3">T6776</strain>
    </source>
</reference>
<dbReference type="OrthoDB" id="2544694at2759"/>
<dbReference type="PANTHER" id="PTHR37315:SF1">
    <property type="entry name" value="UPF0311 PROTEIN BLR7842"/>
    <property type="match status" value="1"/>
</dbReference>
<dbReference type="Proteomes" id="UP000034112">
    <property type="component" value="Unassembled WGS sequence"/>
</dbReference>
<evidence type="ECO:0000313" key="2">
    <source>
        <dbReference type="EMBL" id="KKO96541.1"/>
    </source>
</evidence>
<keyword evidence="1" id="KW-0732">Signal</keyword>
<evidence type="ECO:0000256" key="1">
    <source>
        <dbReference type="SAM" id="SignalP"/>
    </source>
</evidence>
<name>A0A0F9Z7F9_TRIHA</name>
<accession>A0A0F9Z7F9</accession>
<dbReference type="EMBL" id="JOKZ01000856">
    <property type="protein sequence ID" value="KKO96541.1"/>
    <property type="molecule type" value="Genomic_DNA"/>
</dbReference>
<dbReference type="PANTHER" id="PTHR37315">
    <property type="entry name" value="UPF0311 PROTEIN BLR7842"/>
    <property type="match status" value="1"/>
</dbReference>
<gene>
    <name evidence="2" type="ORF">THAR02_11356</name>
</gene>
<dbReference type="Gene3D" id="2.40.160.20">
    <property type="match status" value="1"/>
</dbReference>
<feature type="chain" id="PRO_5002530474" evidence="1">
    <location>
        <begin position="21"/>
        <end position="165"/>
    </location>
</feature>
<dbReference type="AlphaFoldDB" id="A0A0F9Z7F9"/>
<dbReference type="OMA" id="AVDVWEM"/>
<protein>
    <submittedName>
        <fullName evidence="2">Uncharacterized protein</fullName>
    </submittedName>
</protein>
<organism evidence="2 3">
    <name type="scientific">Trichoderma harzianum</name>
    <name type="common">Hypocrea lixii</name>
    <dbReference type="NCBI Taxonomy" id="5544"/>
    <lineage>
        <taxon>Eukaryota</taxon>
        <taxon>Fungi</taxon>
        <taxon>Dikarya</taxon>
        <taxon>Ascomycota</taxon>
        <taxon>Pezizomycotina</taxon>
        <taxon>Sordariomycetes</taxon>
        <taxon>Hypocreomycetidae</taxon>
        <taxon>Hypocreales</taxon>
        <taxon>Hypocreaceae</taxon>
        <taxon>Trichoderma</taxon>
    </lineage>
</organism>
<proteinExistence type="predicted"/>
<comment type="caution">
    <text evidence="2">The sequence shown here is derived from an EMBL/GenBank/DDBJ whole genome shotgun (WGS) entry which is preliminary data.</text>
</comment>
<dbReference type="Pfam" id="PF11578">
    <property type="entry name" value="DUF3237"/>
    <property type="match status" value="1"/>
</dbReference>
<dbReference type="InterPro" id="IPR020915">
    <property type="entry name" value="UPF0311"/>
</dbReference>
<sequence>MSLAKLGLALQLLVLTGAAASQPALYHPPAPALRFLYHLNSTLGEPVSFGPGPSGTKMSIPILGGTVEGPNIRGEIMNVGADWGTIDANGTFRANARYQLLTNDSADIFIHVTGPTQPNGQVLNHITFDTGSDKYFWLNNIVAVGISTLGQTTVAVDVWEMVNEH</sequence>
<feature type="signal peptide" evidence="1">
    <location>
        <begin position="1"/>
        <end position="20"/>
    </location>
</feature>
<evidence type="ECO:0000313" key="3">
    <source>
        <dbReference type="Proteomes" id="UP000034112"/>
    </source>
</evidence>